<dbReference type="VEuPathDB" id="FungiDB:TAPDE_003917"/>
<dbReference type="OrthoDB" id="1920326at2759"/>
<dbReference type="PANTHER" id="PTHR13620">
    <property type="entry name" value="3-5 EXONUCLEASE"/>
    <property type="match status" value="1"/>
</dbReference>
<keyword evidence="4" id="KW-0378">Hydrolase</keyword>
<dbReference type="GO" id="GO:0006139">
    <property type="term" value="P:nucleobase-containing compound metabolic process"/>
    <property type="evidence" value="ECO:0007669"/>
    <property type="project" value="InterPro"/>
</dbReference>
<evidence type="ECO:0000256" key="9">
    <source>
        <dbReference type="ARBA" id="ARBA00042761"/>
    </source>
</evidence>
<dbReference type="InterPro" id="IPR012337">
    <property type="entry name" value="RNaseH-like_sf"/>
</dbReference>
<evidence type="ECO:0000256" key="8">
    <source>
        <dbReference type="ARBA" id="ARBA00040531"/>
    </source>
</evidence>
<dbReference type="eggNOG" id="KOG4373">
    <property type="taxonomic scope" value="Eukaryota"/>
</dbReference>
<keyword evidence="2" id="KW-0540">Nuclease</keyword>
<proteinExistence type="predicted"/>
<dbReference type="AlphaFoldDB" id="R4XJS1"/>
<feature type="domain" description="3'-5' exonuclease" evidence="10">
    <location>
        <begin position="53"/>
        <end position="231"/>
    </location>
</feature>
<dbReference type="Proteomes" id="UP000013776">
    <property type="component" value="Unassembled WGS sequence"/>
</dbReference>
<evidence type="ECO:0000256" key="6">
    <source>
        <dbReference type="ARBA" id="ARBA00022842"/>
    </source>
</evidence>
<dbReference type="InterPro" id="IPR036397">
    <property type="entry name" value="RNaseH_sf"/>
</dbReference>
<evidence type="ECO:0000256" key="3">
    <source>
        <dbReference type="ARBA" id="ARBA00022723"/>
    </source>
</evidence>
<dbReference type="SUPFAM" id="SSF53098">
    <property type="entry name" value="Ribonuclease H-like"/>
    <property type="match status" value="1"/>
</dbReference>
<evidence type="ECO:0000256" key="1">
    <source>
        <dbReference type="ARBA" id="ARBA00004123"/>
    </source>
</evidence>
<organism evidence="11 12">
    <name type="scientific">Taphrina deformans (strain PYCC 5710 / ATCC 11124 / CBS 356.35 / IMI 108563 / JCM 9778 / NBRC 8474)</name>
    <name type="common">Peach leaf curl fungus</name>
    <name type="synonym">Lalaria deformans</name>
    <dbReference type="NCBI Taxonomy" id="1097556"/>
    <lineage>
        <taxon>Eukaryota</taxon>
        <taxon>Fungi</taxon>
        <taxon>Dikarya</taxon>
        <taxon>Ascomycota</taxon>
        <taxon>Taphrinomycotina</taxon>
        <taxon>Taphrinomycetes</taxon>
        <taxon>Taphrinales</taxon>
        <taxon>Taphrinaceae</taxon>
        <taxon>Taphrina</taxon>
    </lineage>
</organism>
<comment type="subcellular location">
    <subcellularLocation>
        <location evidence="1">Nucleus</location>
    </subcellularLocation>
</comment>
<dbReference type="Pfam" id="PF01612">
    <property type="entry name" value="DNA_pol_A_exo1"/>
    <property type="match status" value="1"/>
</dbReference>
<dbReference type="STRING" id="1097556.R4XJS1"/>
<evidence type="ECO:0000259" key="10">
    <source>
        <dbReference type="Pfam" id="PF01612"/>
    </source>
</evidence>
<evidence type="ECO:0000256" key="2">
    <source>
        <dbReference type="ARBA" id="ARBA00022722"/>
    </source>
</evidence>
<evidence type="ECO:0000256" key="5">
    <source>
        <dbReference type="ARBA" id="ARBA00022839"/>
    </source>
</evidence>
<name>R4XJS1_TAPDE</name>
<reference evidence="11 12" key="1">
    <citation type="journal article" date="2013" name="MBio">
        <title>Genome sequencing of the plant pathogen Taphrina deformans, the causal agent of peach leaf curl.</title>
        <authorList>
            <person name="Cisse O.H."/>
            <person name="Almeida J.M.G.C.F."/>
            <person name="Fonseca A."/>
            <person name="Kumar A.A."/>
            <person name="Salojaervi J."/>
            <person name="Overmyer K."/>
            <person name="Hauser P.M."/>
            <person name="Pagni M."/>
        </authorList>
    </citation>
    <scope>NUCLEOTIDE SEQUENCE [LARGE SCALE GENOMIC DNA]</scope>
    <source>
        <strain evidence="12">PYCC 5710 / ATCC 11124 / CBS 356.35 / IMI 108563 / JCM 9778 / NBRC 8474</strain>
    </source>
</reference>
<dbReference type="EMBL" id="CAHR02000162">
    <property type="protein sequence ID" value="CCG83602.1"/>
    <property type="molecule type" value="Genomic_DNA"/>
</dbReference>
<keyword evidence="6" id="KW-0460">Magnesium</keyword>
<dbReference type="GO" id="GO:0005634">
    <property type="term" value="C:nucleus"/>
    <property type="evidence" value="ECO:0007669"/>
    <property type="project" value="UniProtKB-SubCell"/>
</dbReference>
<evidence type="ECO:0000256" key="7">
    <source>
        <dbReference type="ARBA" id="ARBA00023242"/>
    </source>
</evidence>
<keyword evidence="7" id="KW-0539">Nucleus</keyword>
<dbReference type="GO" id="GO:0003676">
    <property type="term" value="F:nucleic acid binding"/>
    <property type="evidence" value="ECO:0007669"/>
    <property type="project" value="InterPro"/>
</dbReference>
<dbReference type="Gene3D" id="3.30.420.10">
    <property type="entry name" value="Ribonuclease H-like superfamily/Ribonuclease H"/>
    <property type="match status" value="1"/>
</dbReference>
<accession>R4XJS1</accession>
<evidence type="ECO:0000256" key="4">
    <source>
        <dbReference type="ARBA" id="ARBA00022801"/>
    </source>
</evidence>
<keyword evidence="12" id="KW-1185">Reference proteome</keyword>
<sequence length="252" mass="28141">MARGQQQAAQAASVPVVPRGIYTRAFGYKLSVPVASRGEYASEILDITFTNSSQIADDFVDEIYESSASFIGFDLEHRPTYRPGQKANISLLQFAAPSSRDRSTHPVLVYSIYHDSGKIPDSLEYLLRDPRIEKYGVGIRGDVKHLRYLNMDQDARDSFKELAPIAFQKGLVDRPTIGLKALIAATMGEECTAYKTQSLTMTNWELPEFSTAQLKYAAMDAFAGLEIWQLLDGWKTSNAMRQNQEVSSDSSY</sequence>
<dbReference type="GO" id="GO:0008408">
    <property type="term" value="F:3'-5' exonuclease activity"/>
    <property type="evidence" value="ECO:0007669"/>
    <property type="project" value="InterPro"/>
</dbReference>
<keyword evidence="5" id="KW-0269">Exonuclease</keyword>
<comment type="caution">
    <text evidence="11">The sequence shown here is derived from an EMBL/GenBank/DDBJ whole genome shotgun (WGS) entry which is preliminary data.</text>
</comment>
<evidence type="ECO:0000313" key="11">
    <source>
        <dbReference type="EMBL" id="CCG83602.1"/>
    </source>
</evidence>
<dbReference type="PANTHER" id="PTHR13620:SF109">
    <property type="entry name" value="3'-5' EXONUCLEASE"/>
    <property type="match status" value="1"/>
</dbReference>
<gene>
    <name evidence="11" type="ORF">TAPDE_003917</name>
</gene>
<dbReference type="CDD" id="cd06141">
    <property type="entry name" value="WRN_exo"/>
    <property type="match status" value="1"/>
</dbReference>
<evidence type="ECO:0000313" key="12">
    <source>
        <dbReference type="Proteomes" id="UP000013776"/>
    </source>
</evidence>
<keyword evidence="3" id="KW-0479">Metal-binding</keyword>
<dbReference type="InterPro" id="IPR051132">
    <property type="entry name" value="3-5_Exonuclease_domain"/>
</dbReference>
<dbReference type="GO" id="GO:0046872">
    <property type="term" value="F:metal ion binding"/>
    <property type="evidence" value="ECO:0007669"/>
    <property type="project" value="UniProtKB-KW"/>
</dbReference>
<dbReference type="InterPro" id="IPR002562">
    <property type="entry name" value="3'-5'_exonuclease_dom"/>
</dbReference>
<protein>
    <recommendedName>
        <fullName evidence="8">3'-5' exonuclease</fullName>
    </recommendedName>
    <alternativeName>
        <fullName evidence="9">Werner Syndrome-like exonuclease</fullName>
    </alternativeName>
</protein>